<dbReference type="AlphaFoldDB" id="A0A383C866"/>
<dbReference type="EMBL" id="UINC01206798">
    <property type="protein sequence ID" value="SVE28597.1"/>
    <property type="molecule type" value="Genomic_DNA"/>
</dbReference>
<name>A0A383C866_9ZZZZ</name>
<reference evidence="1" key="1">
    <citation type="submission" date="2018-05" db="EMBL/GenBank/DDBJ databases">
        <authorList>
            <person name="Lanie J.A."/>
            <person name="Ng W.-L."/>
            <person name="Kazmierczak K.M."/>
            <person name="Andrzejewski T.M."/>
            <person name="Davidsen T.M."/>
            <person name="Wayne K.J."/>
            <person name="Tettelin H."/>
            <person name="Glass J.I."/>
            <person name="Rusch D."/>
            <person name="Podicherti R."/>
            <person name="Tsui H.-C.T."/>
            <person name="Winkler M.E."/>
        </authorList>
    </citation>
    <scope>NUCLEOTIDE SEQUENCE</scope>
</reference>
<proteinExistence type="predicted"/>
<evidence type="ECO:0000313" key="1">
    <source>
        <dbReference type="EMBL" id="SVE28597.1"/>
    </source>
</evidence>
<sequence>MNFIVDFGGRFCQNIFMTSKERMNSWEELESDPKPDWETWKSILRMSHVNHDPKLAKQQWEK</sequence>
<feature type="non-terminal residue" evidence="1">
    <location>
        <position position="62"/>
    </location>
</feature>
<gene>
    <name evidence="1" type="ORF">METZ01_LOCUS481451</name>
</gene>
<protein>
    <submittedName>
        <fullName evidence="1">Uncharacterized protein</fullName>
    </submittedName>
</protein>
<accession>A0A383C866</accession>
<organism evidence="1">
    <name type="scientific">marine metagenome</name>
    <dbReference type="NCBI Taxonomy" id="408172"/>
    <lineage>
        <taxon>unclassified sequences</taxon>
        <taxon>metagenomes</taxon>
        <taxon>ecological metagenomes</taxon>
    </lineage>
</organism>